<dbReference type="InParanoid" id="A0A2P6MYC4"/>
<evidence type="ECO:0000256" key="2">
    <source>
        <dbReference type="SAM" id="MobiDB-lite"/>
    </source>
</evidence>
<organism evidence="3 4">
    <name type="scientific">Planoprotostelium fungivorum</name>
    <dbReference type="NCBI Taxonomy" id="1890364"/>
    <lineage>
        <taxon>Eukaryota</taxon>
        <taxon>Amoebozoa</taxon>
        <taxon>Evosea</taxon>
        <taxon>Variosea</taxon>
        <taxon>Cavosteliida</taxon>
        <taxon>Cavosteliaceae</taxon>
        <taxon>Planoprotostelium</taxon>
    </lineage>
</organism>
<sequence length="229" mass="26553">MADTIMVGSISMADPSVPLLEKEFSEWKHRSSELKKKYDKETSIQKEEIESLKSEFVTLEEELLGCKTSVGKLENAQKRRWAIAVGGQVCYNFQVVLVEHLFGPSAAKKEKGLKSLSLEDLYEKIEENDAQKKKWEKIFGDVDVEELNEFIEEFKENRRSVAHPSHPDEETAIENSKRDPQDKTRARPEEVMDVVSSYYKRPSHLQKFQFFVEKLDEMTHSSVHHSLLF</sequence>
<keyword evidence="1" id="KW-0175">Coiled coil</keyword>
<evidence type="ECO:0000313" key="3">
    <source>
        <dbReference type="EMBL" id="PRP76704.1"/>
    </source>
</evidence>
<dbReference type="EMBL" id="MDYQ01000306">
    <property type="protein sequence ID" value="PRP76704.1"/>
    <property type="molecule type" value="Genomic_DNA"/>
</dbReference>
<proteinExistence type="predicted"/>
<evidence type="ECO:0000256" key="1">
    <source>
        <dbReference type="SAM" id="Coils"/>
    </source>
</evidence>
<dbReference type="AlphaFoldDB" id="A0A2P6MYC4"/>
<gene>
    <name evidence="3" type="ORF">PROFUN_14932</name>
</gene>
<reference evidence="3 4" key="1">
    <citation type="journal article" date="2018" name="Genome Biol. Evol.">
        <title>Multiple Roots of Fruiting Body Formation in Amoebozoa.</title>
        <authorList>
            <person name="Hillmann F."/>
            <person name="Forbes G."/>
            <person name="Novohradska S."/>
            <person name="Ferling I."/>
            <person name="Riege K."/>
            <person name="Groth M."/>
            <person name="Westermann M."/>
            <person name="Marz M."/>
            <person name="Spaller T."/>
            <person name="Winckler T."/>
            <person name="Schaap P."/>
            <person name="Glockner G."/>
        </authorList>
    </citation>
    <scope>NUCLEOTIDE SEQUENCE [LARGE SCALE GENOMIC DNA]</scope>
    <source>
        <strain evidence="3 4">Jena</strain>
    </source>
</reference>
<feature type="region of interest" description="Disordered" evidence="2">
    <location>
        <begin position="158"/>
        <end position="190"/>
    </location>
</feature>
<keyword evidence="4" id="KW-1185">Reference proteome</keyword>
<protein>
    <submittedName>
        <fullName evidence="3">Uncharacterized protein</fullName>
    </submittedName>
</protein>
<evidence type="ECO:0000313" key="4">
    <source>
        <dbReference type="Proteomes" id="UP000241769"/>
    </source>
</evidence>
<comment type="caution">
    <text evidence="3">The sequence shown here is derived from an EMBL/GenBank/DDBJ whole genome shotgun (WGS) entry which is preliminary data.</text>
</comment>
<dbReference type="Proteomes" id="UP000241769">
    <property type="component" value="Unassembled WGS sequence"/>
</dbReference>
<feature type="coiled-coil region" evidence="1">
    <location>
        <begin position="35"/>
        <end position="62"/>
    </location>
</feature>
<name>A0A2P6MYC4_9EUKA</name>
<accession>A0A2P6MYC4</accession>